<dbReference type="EMBL" id="CATZAR010000023">
    <property type="protein sequence ID" value="CAJ0807028.1"/>
    <property type="molecule type" value="Genomic_DNA"/>
</dbReference>
<comment type="caution">
    <text evidence="2">The sequence shown here is derived from an EMBL/GenBank/DDBJ whole genome shotgun (WGS) entry which is preliminary data.</text>
</comment>
<protein>
    <submittedName>
        <fullName evidence="2">Uncharacterized protein</fullName>
    </submittedName>
</protein>
<keyword evidence="1" id="KW-0472">Membrane</keyword>
<feature type="transmembrane region" description="Helical" evidence="1">
    <location>
        <begin position="164"/>
        <end position="189"/>
    </location>
</feature>
<evidence type="ECO:0000313" key="2">
    <source>
        <dbReference type="EMBL" id="CAJ0807028.1"/>
    </source>
</evidence>
<keyword evidence="3" id="KW-1185">Reference proteome</keyword>
<dbReference type="Proteomes" id="UP001189773">
    <property type="component" value="Unassembled WGS sequence"/>
</dbReference>
<sequence>MILTINNKQMAFGLDWRVLLSKGKPDALAKKSKANLLWADPAGQYVGMLPPGESGAKKGGSVYAGAQLVLRATSDPNIAYVAEIPGTDRYLVVCIHQRRPRRDFDRVGLTAADVRELLDQFTQLCAGQAMVVYGNAHLEELQSLPLEELVEYAEGHSIMRRPKVLFGPLHAVALVVVIGGVVFGVRAYLDWQARKNLERAALNAPTADEKYAQSIAVLSQQPVMLARDVGAYLGWVRSLPVSVGGWGIRAVDCQLANAEKLTCDVKLERNFAQATNASFLAAAPEAWRRSVIFDADQKTAHVTDQVPITATTIKAVLAMAPVGADVPSQFTPKLQGMAVLGTEPKLEALAPYGVPADVQVAEIKSIYREGVWKTQLPLRSVPRISTLPTYAYIRSLGLTLDKSPKSTPDESFAVVKIVGAILTK</sequence>
<gene>
    <name evidence="2" type="ORF">LMG18095_04539</name>
</gene>
<reference evidence="2 3" key="1">
    <citation type="submission" date="2023-07" db="EMBL/GenBank/DDBJ databases">
        <authorList>
            <person name="Peeters C."/>
        </authorList>
    </citation>
    <scope>NUCLEOTIDE SEQUENCE [LARGE SCALE GENOMIC DNA]</scope>
    <source>
        <strain evidence="2 3">LMG 18095</strain>
    </source>
</reference>
<evidence type="ECO:0000313" key="3">
    <source>
        <dbReference type="Proteomes" id="UP001189773"/>
    </source>
</evidence>
<proteinExistence type="predicted"/>
<keyword evidence="1" id="KW-1133">Transmembrane helix</keyword>
<accession>A0ABM9JWU9</accession>
<organism evidence="2 3">
    <name type="scientific">Ralstonia thomasii</name>
    <dbReference type="NCBI Taxonomy" id="3058596"/>
    <lineage>
        <taxon>Bacteria</taxon>
        <taxon>Pseudomonadati</taxon>
        <taxon>Pseudomonadota</taxon>
        <taxon>Betaproteobacteria</taxon>
        <taxon>Burkholderiales</taxon>
        <taxon>Burkholderiaceae</taxon>
        <taxon>Ralstonia</taxon>
    </lineage>
</organism>
<evidence type="ECO:0000256" key="1">
    <source>
        <dbReference type="SAM" id="Phobius"/>
    </source>
</evidence>
<name>A0ABM9JWU9_9RALS</name>
<keyword evidence="1" id="KW-0812">Transmembrane</keyword>
<dbReference type="RefSeq" id="WP_316852207.1">
    <property type="nucleotide sequence ID" value="NZ_CATZAR010000023.1"/>
</dbReference>